<dbReference type="SMART" id="SM00822">
    <property type="entry name" value="PKS_KR"/>
    <property type="match status" value="1"/>
</dbReference>
<dbReference type="SUPFAM" id="SSF51735">
    <property type="entry name" value="NAD(P)-binding Rossmann-fold domains"/>
    <property type="match status" value="2"/>
</dbReference>
<reference evidence="8" key="1">
    <citation type="journal article" date="2019" name="Int. J. Syst. Evol. Microbiol.">
        <title>The Global Catalogue of Microorganisms (GCM) 10K type strain sequencing project: providing services to taxonomists for standard genome sequencing and annotation.</title>
        <authorList>
            <consortium name="The Broad Institute Genomics Platform"/>
            <consortium name="The Broad Institute Genome Sequencing Center for Infectious Disease"/>
            <person name="Wu L."/>
            <person name="Ma J."/>
        </authorList>
    </citation>
    <scope>NUCLEOTIDE SEQUENCE [LARGE SCALE GENOMIC DNA]</scope>
    <source>
        <strain evidence="8">JCM 9371</strain>
    </source>
</reference>
<dbReference type="InterPro" id="IPR016035">
    <property type="entry name" value="Acyl_Trfase/lysoPLipase"/>
</dbReference>
<proteinExistence type="predicted"/>
<dbReference type="Pfam" id="PF16197">
    <property type="entry name" value="KAsynt_C_assoc"/>
    <property type="match status" value="1"/>
</dbReference>
<evidence type="ECO:0000256" key="1">
    <source>
        <dbReference type="ARBA" id="ARBA00022450"/>
    </source>
</evidence>
<dbReference type="Gene3D" id="3.40.366.10">
    <property type="entry name" value="Malonyl-Coenzyme A Acyl Carrier Protein, domain 2"/>
    <property type="match status" value="2"/>
</dbReference>
<accession>A0ABW2XRH6</accession>
<dbReference type="Pfam" id="PF08659">
    <property type="entry name" value="KR"/>
    <property type="match status" value="1"/>
</dbReference>
<comment type="caution">
    <text evidence="7">The sequence shown here is derived from an EMBL/GenBank/DDBJ whole genome shotgun (WGS) entry which is preliminary data.</text>
</comment>
<dbReference type="InterPro" id="IPR020841">
    <property type="entry name" value="PKS_Beta-ketoAc_synthase_dom"/>
</dbReference>
<dbReference type="InterPro" id="IPR014031">
    <property type="entry name" value="Ketoacyl_synth_C"/>
</dbReference>
<gene>
    <name evidence="7" type="ORF">ACFQZM_28505</name>
</gene>
<evidence type="ECO:0000256" key="2">
    <source>
        <dbReference type="ARBA" id="ARBA00022553"/>
    </source>
</evidence>
<feature type="domain" description="Ketosynthase family 3 (KS3)" evidence="6">
    <location>
        <begin position="554"/>
        <end position="979"/>
    </location>
</feature>
<dbReference type="CDD" id="cd08952">
    <property type="entry name" value="KR_1_SDR_x"/>
    <property type="match status" value="1"/>
</dbReference>
<dbReference type="EMBL" id="JBHTGP010000013">
    <property type="protein sequence ID" value="MFD0688467.1"/>
    <property type="molecule type" value="Genomic_DNA"/>
</dbReference>
<dbReference type="PROSITE" id="PS50075">
    <property type="entry name" value="CARRIER"/>
    <property type="match status" value="2"/>
</dbReference>
<evidence type="ECO:0000259" key="5">
    <source>
        <dbReference type="PROSITE" id="PS50075"/>
    </source>
</evidence>
<feature type="domain" description="Ketosynthase family 3 (KS3)" evidence="6">
    <location>
        <begin position="2004"/>
        <end position="2171"/>
    </location>
</feature>
<evidence type="ECO:0000313" key="8">
    <source>
        <dbReference type="Proteomes" id="UP001597063"/>
    </source>
</evidence>
<feature type="non-terminal residue" evidence="7">
    <location>
        <position position="2171"/>
    </location>
</feature>
<dbReference type="InterPro" id="IPR014043">
    <property type="entry name" value="Acyl_transferase_dom"/>
</dbReference>
<dbReference type="Pfam" id="PF00550">
    <property type="entry name" value="PP-binding"/>
    <property type="match status" value="2"/>
</dbReference>
<dbReference type="Gene3D" id="3.40.50.720">
    <property type="entry name" value="NAD(P)-binding Rossmann-like Domain"/>
    <property type="match status" value="1"/>
</dbReference>
<dbReference type="Pfam" id="PF02801">
    <property type="entry name" value="Ketoacyl-synt_C"/>
    <property type="match status" value="1"/>
</dbReference>
<dbReference type="SUPFAM" id="SSF55048">
    <property type="entry name" value="Probable ACP-binding domain of malonyl-CoA ACP transacylase"/>
    <property type="match status" value="2"/>
</dbReference>
<dbReference type="InterPro" id="IPR014030">
    <property type="entry name" value="Ketoacyl_synth_N"/>
</dbReference>
<dbReference type="SUPFAM" id="SSF52151">
    <property type="entry name" value="FabD/lysophospholipase-like"/>
    <property type="match status" value="2"/>
</dbReference>
<dbReference type="InterPro" id="IPR016039">
    <property type="entry name" value="Thiolase-like"/>
</dbReference>
<dbReference type="CDD" id="cd00833">
    <property type="entry name" value="PKS"/>
    <property type="match status" value="2"/>
</dbReference>
<dbReference type="Gene3D" id="1.10.1200.10">
    <property type="entry name" value="ACP-like"/>
    <property type="match status" value="2"/>
</dbReference>
<keyword evidence="4" id="KW-0012">Acyltransferase</keyword>
<dbReference type="InterPro" id="IPR016036">
    <property type="entry name" value="Malonyl_transacylase_ACP-bd"/>
</dbReference>
<dbReference type="InterPro" id="IPR020806">
    <property type="entry name" value="PKS_PP-bd"/>
</dbReference>
<feature type="domain" description="Carrier" evidence="5">
    <location>
        <begin position="1907"/>
        <end position="1985"/>
    </location>
</feature>
<dbReference type="Gene3D" id="3.30.70.3290">
    <property type="match status" value="2"/>
</dbReference>
<name>A0ABW2XRH6_9ACTN</name>
<dbReference type="PANTHER" id="PTHR43775">
    <property type="entry name" value="FATTY ACID SYNTHASE"/>
    <property type="match status" value="1"/>
</dbReference>
<dbReference type="SUPFAM" id="SSF47336">
    <property type="entry name" value="ACP-like"/>
    <property type="match status" value="2"/>
</dbReference>
<dbReference type="RefSeq" id="WP_378324124.1">
    <property type="nucleotide sequence ID" value="NZ_JBHTGP010000013.1"/>
</dbReference>
<dbReference type="PROSITE" id="PS00606">
    <property type="entry name" value="KS3_1"/>
    <property type="match status" value="1"/>
</dbReference>
<dbReference type="SUPFAM" id="SSF53901">
    <property type="entry name" value="Thiolase-like"/>
    <property type="match status" value="2"/>
</dbReference>
<keyword evidence="3" id="KW-0808">Transferase</keyword>
<protein>
    <submittedName>
        <fullName evidence="7">SDR family NAD(P)-dependent oxidoreductase</fullName>
    </submittedName>
</protein>
<evidence type="ECO:0000259" key="6">
    <source>
        <dbReference type="PROSITE" id="PS52004"/>
    </source>
</evidence>
<dbReference type="Pfam" id="PF00698">
    <property type="entry name" value="Acyl_transf_1"/>
    <property type="match status" value="2"/>
</dbReference>
<dbReference type="SMART" id="SM01294">
    <property type="entry name" value="PKS_PP_betabranch"/>
    <property type="match status" value="1"/>
</dbReference>
<organism evidence="7 8">
    <name type="scientific">Actinomadura fibrosa</name>
    <dbReference type="NCBI Taxonomy" id="111802"/>
    <lineage>
        <taxon>Bacteria</taxon>
        <taxon>Bacillati</taxon>
        <taxon>Actinomycetota</taxon>
        <taxon>Actinomycetes</taxon>
        <taxon>Streptosporangiales</taxon>
        <taxon>Thermomonosporaceae</taxon>
        <taxon>Actinomadura</taxon>
    </lineage>
</organism>
<dbReference type="PROSITE" id="PS52004">
    <property type="entry name" value="KS3_2"/>
    <property type="match status" value="2"/>
</dbReference>
<dbReference type="InterPro" id="IPR006162">
    <property type="entry name" value="Ppantetheine_attach_site"/>
</dbReference>
<dbReference type="InterPro" id="IPR018201">
    <property type="entry name" value="Ketoacyl_synth_AS"/>
</dbReference>
<dbReference type="InterPro" id="IPR001227">
    <property type="entry name" value="Ac_transferase_dom_sf"/>
</dbReference>
<evidence type="ECO:0000256" key="3">
    <source>
        <dbReference type="ARBA" id="ARBA00022679"/>
    </source>
</evidence>
<dbReference type="InterPro" id="IPR032821">
    <property type="entry name" value="PKS_assoc"/>
</dbReference>
<sequence>MTSESAAVPVPWLLSGTDGTALRAVADRLHRHLAARPELTPAEAGRALVARGSSGPHRAVVVVTGRTTALQALATLGTGQGSAGQDRDAVVRGVAREAGEVVFVFPGQGPQWCGMGGELLDSSAVFREAIDDCAEALAPHVGWPLHDVLRGTGDAPSLDRVDVVQPALFAMMMGLAALWRAHGVEPAAVVGHSLGEIPAACVAGGLSLADGARIVALWSGLQAELAGQGEMASVPLPAGELTPRLTDDRVGVAAVNGPSWTVVSGDAEPVRALVDTLQGAGVRARLIPVGVAAHSPHIDAVHDRLLEALRPIRPRSSAVRFFSTVTGTFLDTAELDAAYWCRNLRDTVRFSTAVRRLAEPGDRTFVEISPHPVLTIGVQESAPDAVVVGTTRRFEGGLPRFFEALAELHVRGTPVSWPVAFEGLGVRGAELPDDLFRAPAAGSSSPPVPALRDRLAGLPDRARHDVLVDLVLGEASASLGGGTVTADRSFWDAGFDSVIALDLRNRLSAAVGMRLPATLVFDHPTPARAARHLATVLSGDQGAAVPAEVPAAAGEPIAVVAMSCRFPGGVRSPEGLWELVLAGRDAVTPFPRDRGWDVDGRYDPAPGRPGRFYQRDAGLLESVTDFDAAFFGISPREATAMDPQQRVLLELGWEVLERAGIDPGTLRGTRTGVFVGAMALDYGPRLDEAPPDLEGHVLTGGALSVASGRLAFTLGLQGPAVTVDTACSSSLVAVHLACQALRGGECSLALAGGATVMPTLGMFIEFSRMRGLAPDGRCKAFAASADGFGLAEGAGLVLLERLSDAERNGHRVLAVIPGSAINQDGASNGLTAPNGPAQEQVIRAALADARLAPGDIDAVEAHGTGTTLGDPIEARALLAAYGRDRAGRPLWLGSVKSNIGHAQAAAGIAGIIKMVLALEHGLLPRTLHVDEPSPHVDWALGDLRLLTEAVEWPSADRPRRAAVSSFGISGTNAHLILQRPEGRAAAPAGGQGMPLPVLLSAATRPALRAQARHLHDHLAANPDLAPERVSHTLATRRAHLPHRAAIVATDRAALLPALSALAEDAAAPNLRRGSAEPGRTAFVYSGQGGQYPGMGRELYGTDPTYTATLDELAEAFQPYLEPPLQAILANAGDLHHTANTQPALFAIGLALTRTAQHHGIHPHYLTGHSLGELTAAHIAGLWDLHDTCKLIATRARLMGSAAPDGAMVAVQSTESEVAPALAGFGGRVELAAVNSAGSLVLSGDRGAVEQAAAVLAARGFRTRSLQVSHAFHSAHMEEASAAFRAALAEVTFQPPTIPFVSALTGEVVDPEVLRSPDYWARQMRHTVRFDRAMAALRAAGVTRFLEMGPLTAADPEGDIVPMLRRGRPAIHTFVSAAARLHVRGGDVAWETFGGGGDPVDLPTYPFQRERYWWRTGRDDVRPAEADRRYRIGWRRIENEAPVGSTGRWLVLHPGGAEAGAWIDGLTRAGAAVDEVEISTTEVDRVRLATSLRAHPAAVIFSLLGFDETPHPAHPTVGGGLAATLALAQALDDAEVPSPLWLATRGAVGTGADDPPEHPGQAATWGLGRVLGLERPDRWGGLIDLPPAPDTAALEHVLRTVTDPGGEDEVAVRASGRYARRLLPAAAAGPPRAERWRPSGTVLITGGTGALGARVARWLAGGGARHLVLTSRRGPRAPGAAELTAELRELGATVTVAACDAADRAELTALVDRVRAEHGPIRAVFHLAGINRLAALPDTTVADLAEAGAKAAGAALLDEVLGTEPLEAFVSFSSVAGVWGGVDQSGYAAANACLDALAEHRRGRGRPAMSIAWGPWAGEGMAGSADLARRLAGHGLAPLPPESCLRLLQQALDDDETCLTVADVDWARFLPVFTLARPRPLLAEMPRAGGTAPDADATGSLRGRLAALPSPERHAELTQLVLSHATAVTGGSADPDLPFKRLGFDSLMAVEFSAALAAGTGLPLRSTLVFDHPTPAAVADLLHAELFGDERPVPARTVATGTARGEPIAIVGMGCRFPGGVGSPDDLWRLVAEGREGLSAFPADRGWDLGGLPPRGGFLDDAAGFDAAFFGITPREAQAIDPQQRVLLEIAWETLEHAGIAPATLRGTDTAVYAGVSAQGYGAGRPAPEAEGYMITGGTPSVASGRIAYSLGLEGAAITVDTACSSSLVAVH</sequence>
<dbReference type="SMART" id="SM00825">
    <property type="entry name" value="PKS_KS"/>
    <property type="match status" value="1"/>
</dbReference>
<keyword evidence="2" id="KW-0597">Phosphoprotein</keyword>
<dbReference type="InterPro" id="IPR050091">
    <property type="entry name" value="PKS_NRPS_Biosynth_Enz"/>
</dbReference>
<dbReference type="InterPro" id="IPR013968">
    <property type="entry name" value="PKS_KR"/>
</dbReference>
<dbReference type="SMART" id="SM00827">
    <property type="entry name" value="PKS_AT"/>
    <property type="match status" value="2"/>
</dbReference>
<keyword evidence="8" id="KW-1185">Reference proteome</keyword>
<evidence type="ECO:0000256" key="4">
    <source>
        <dbReference type="ARBA" id="ARBA00023315"/>
    </source>
</evidence>
<dbReference type="PANTHER" id="PTHR43775:SF51">
    <property type="entry name" value="INACTIVE PHENOLPHTHIOCEROL SYNTHESIS POLYKETIDE SYNTHASE TYPE I PKS1-RELATED"/>
    <property type="match status" value="1"/>
</dbReference>
<dbReference type="InterPro" id="IPR036736">
    <property type="entry name" value="ACP-like_sf"/>
</dbReference>
<dbReference type="PROSITE" id="PS00012">
    <property type="entry name" value="PHOSPHOPANTETHEINE"/>
    <property type="match status" value="1"/>
</dbReference>
<dbReference type="SMART" id="SM00823">
    <property type="entry name" value="PKS_PP"/>
    <property type="match status" value="2"/>
</dbReference>
<dbReference type="InterPro" id="IPR057326">
    <property type="entry name" value="KR_dom"/>
</dbReference>
<dbReference type="Proteomes" id="UP001597063">
    <property type="component" value="Unassembled WGS sequence"/>
</dbReference>
<dbReference type="InterPro" id="IPR036291">
    <property type="entry name" value="NAD(P)-bd_dom_sf"/>
</dbReference>
<evidence type="ECO:0000313" key="7">
    <source>
        <dbReference type="EMBL" id="MFD0688467.1"/>
    </source>
</evidence>
<feature type="domain" description="Carrier" evidence="5">
    <location>
        <begin position="458"/>
        <end position="537"/>
    </location>
</feature>
<dbReference type="Pfam" id="PF00109">
    <property type="entry name" value="ketoacyl-synt"/>
    <property type="match status" value="2"/>
</dbReference>
<dbReference type="InterPro" id="IPR009081">
    <property type="entry name" value="PP-bd_ACP"/>
</dbReference>
<dbReference type="Gene3D" id="3.40.47.10">
    <property type="match status" value="2"/>
</dbReference>
<keyword evidence="1" id="KW-0596">Phosphopantetheine</keyword>